<comment type="caution">
    <text evidence="3">The sequence shown here is derived from an EMBL/GenBank/DDBJ whole genome shotgun (WGS) entry which is preliminary data.</text>
</comment>
<dbReference type="InterPro" id="IPR029044">
    <property type="entry name" value="Nucleotide-diphossugar_trans"/>
</dbReference>
<dbReference type="RefSeq" id="WP_095881555.1">
    <property type="nucleotide sequence ID" value="NZ_NTHN02000057.1"/>
</dbReference>
<organism evidence="3">
    <name type="scientific">Alloyangia mangrovi</name>
    <dbReference type="NCBI Taxonomy" id="1779329"/>
    <lineage>
        <taxon>Bacteria</taxon>
        <taxon>Pseudomonadati</taxon>
        <taxon>Pseudomonadota</taxon>
        <taxon>Alphaproteobacteria</taxon>
        <taxon>Rhodobacterales</taxon>
        <taxon>Roseobacteraceae</taxon>
        <taxon>Alloyangia</taxon>
    </lineage>
</organism>
<evidence type="ECO:0000313" key="3">
    <source>
        <dbReference type="EMBL" id="PBD19948.1"/>
    </source>
</evidence>
<dbReference type="EMBL" id="NTHN01000084">
    <property type="protein sequence ID" value="PBD19948.1"/>
    <property type="molecule type" value="Genomic_DNA"/>
</dbReference>
<feature type="domain" description="Glycosyltransferase 2-like" evidence="1">
    <location>
        <begin position="4"/>
        <end position="91"/>
    </location>
</feature>
<dbReference type="EC" id="2.4.-.-" evidence="2"/>
<dbReference type="Proteomes" id="UP000217448">
    <property type="component" value="Unassembled WGS sequence"/>
</dbReference>
<dbReference type="GO" id="GO:0016757">
    <property type="term" value="F:glycosyltransferase activity"/>
    <property type="evidence" value="ECO:0007669"/>
    <property type="project" value="UniProtKB-KW"/>
</dbReference>
<protein>
    <submittedName>
        <fullName evidence="2">Glycosyltransferase</fullName>
        <ecNumber evidence="2">2.4.-.-</ecNumber>
    </submittedName>
</protein>
<dbReference type="AlphaFoldDB" id="A0A2A3JXV6"/>
<evidence type="ECO:0000259" key="1">
    <source>
        <dbReference type="Pfam" id="PF00535"/>
    </source>
</evidence>
<reference evidence="3" key="1">
    <citation type="submission" date="2017-09" db="EMBL/GenBank/DDBJ databases">
        <title>Yangia sp. SAOS 153D whole genome sequencing.</title>
        <authorList>
            <person name="Verma A."/>
            <person name="Krishnamurthi S."/>
        </authorList>
    </citation>
    <scope>NUCLEOTIDE SEQUENCE [LARGE SCALE GENOMIC DNA]</scope>
    <source>
        <strain evidence="3">SAOS 153D</strain>
    </source>
</reference>
<evidence type="ECO:0000313" key="2">
    <source>
        <dbReference type="EMBL" id="MCT4372834.1"/>
    </source>
</evidence>
<keyword evidence="4" id="KW-1185">Reference proteome</keyword>
<dbReference type="Pfam" id="PF00535">
    <property type="entry name" value="Glycos_transf_2"/>
    <property type="match status" value="1"/>
</dbReference>
<dbReference type="OrthoDB" id="7690777at2"/>
<dbReference type="EMBL" id="NTHN02000057">
    <property type="protein sequence ID" value="MCT4372834.1"/>
    <property type="molecule type" value="Genomic_DNA"/>
</dbReference>
<keyword evidence="2" id="KW-0808">Transferase</keyword>
<dbReference type="SUPFAM" id="SSF53448">
    <property type="entry name" value="Nucleotide-diphospho-sugar transferases"/>
    <property type="match status" value="1"/>
</dbReference>
<dbReference type="Gene3D" id="3.90.550.10">
    <property type="entry name" value="Spore Coat Polysaccharide Biosynthesis Protein SpsA, Chain A"/>
    <property type="match status" value="1"/>
</dbReference>
<keyword evidence="2" id="KW-0328">Glycosyltransferase</keyword>
<sequence>MRLSIVVIFHDMRREAARTLHSLSAAYQQGVSETDYEVIAVDNASAEPLPESLVTGAGRNFRLIRHETTSVSPVEAVNLGVAAAQGAAVAIIVDGARMASPGLIGTSLQALSLAAQPVIYARSWHLGPDVQNRSILEGYDQAREDALLAEANWQGDGYRLFDISTLAQSSAGGFFGPVPSEFSWVALPRELFEAVGGFDARFTSPGGGLVNQHFRNILLARPDVCLVQVLGEGVFHQIHGGVATNVPMKQHPIGLYRQEYMGITGAEFAVLPVAVSAQTHLGSLSEPARRFLQG</sequence>
<dbReference type="InterPro" id="IPR001173">
    <property type="entry name" value="Glyco_trans_2-like"/>
</dbReference>
<reference evidence="4" key="2">
    <citation type="submission" date="2023-07" db="EMBL/GenBank/DDBJ databases">
        <title>Yangia mangrovi SAOS 153D genome.</title>
        <authorList>
            <person name="Verma A."/>
            <person name="Pal Y."/>
            <person name="Sundharam S."/>
            <person name="Bisht B."/>
            <person name="Srinivasan K."/>
        </authorList>
    </citation>
    <scope>NUCLEOTIDE SEQUENCE [LARGE SCALE GENOMIC DNA]</scope>
    <source>
        <strain evidence="4">SAOS 153D</strain>
    </source>
</reference>
<reference evidence="2" key="3">
    <citation type="submission" date="2024-05" db="EMBL/GenBank/DDBJ databases">
        <title>Yangia mangrovi SAOS 153D genome.</title>
        <authorList>
            <person name="Verma A."/>
            <person name="Pal Y."/>
            <person name="Sundharam S."/>
            <person name="Bisht B."/>
            <person name="Srinivasan K."/>
        </authorList>
    </citation>
    <scope>NUCLEOTIDE SEQUENCE</scope>
    <source>
        <strain evidence="2">SAOS 153D</strain>
    </source>
</reference>
<gene>
    <name evidence="2" type="ORF">CLG85_022010</name>
    <name evidence="3" type="ORF">CLG85_06660</name>
</gene>
<name>A0A2A3JXV6_9RHOB</name>
<proteinExistence type="predicted"/>
<accession>A0A2A3JXV6</accession>
<evidence type="ECO:0000313" key="4">
    <source>
        <dbReference type="Proteomes" id="UP000217448"/>
    </source>
</evidence>